<reference evidence="2" key="1">
    <citation type="submission" date="2022-11" db="UniProtKB">
        <authorList>
            <consortium name="WormBaseParasite"/>
        </authorList>
    </citation>
    <scope>IDENTIFICATION</scope>
</reference>
<proteinExistence type="predicted"/>
<name>A0AC35FPP4_9BILA</name>
<protein>
    <submittedName>
        <fullName evidence="2">C-type lectin domain-containing protein</fullName>
    </submittedName>
</protein>
<accession>A0AC35FPP4</accession>
<evidence type="ECO:0000313" key="2">
    <source>
        <dbReference type="WBParaSite" id="PS1159_v2.g19091.t1"/>
    </source>
</evidence>
<dbReference type="Proteomes" id="UP000887580">
    <property type="component" value="Unplaced"/>
</dbReference>
<evidence type="ECO:0000313" key="1">
    <source>
        <dbReference type="Proteomes" id="UP000887580"/>
    </source>
</evidence>
<sequence>MSFMDAEGICYGLNGHLVTVNSMFENMFLTEKATSTFTDSTIDDFWIDATDTIKPQTWSWMDKSSFSFNNWDKGQPQNASNTNCGAIKLSYGKWIADECLKLKPYICMTKVELVPSAPPTLATTTSLPSKPKTCPESWTLSKLTGFCYKVYFNSTWADAETLCVTQYSHLASIHSIEEGLFIANLLPNINMIDYCDDIVQTWIGLYTQDNNAHYYWTDGTPVDYLFWAVNQPDNPGVENCGQLRKYPVCGGTVLGDFNNFRCNNVVQHFVCKKAAS</sequence>
<organism evidence="1 2">
    <name type="scientific">Panagrolaimus sp. PS1159</name>
    <dbReference type="NCBI Taxonomy" id="55785"/>
    <lineage>
        <taxon>Eukaryota</taxon>
        <taxon>Metazoa</taxon>
        <taxon>Ecdysozoa</taxon>
        <taxon>Nematoda</taxon>
        <taxon>Chromadorea</taxon>
        <taxon>Rhabditida</taxon>
        <taxon>Tylenchina</taxon>
        <taxon>Panagrolaimomorpha</taxon>
        <taxon>Panagrolaimoidea</taxon>
        <taxon>Panagrolaimidae</taxon>
        <taxon>Panagrolaimus</taxon>
    </lineage>
</organism>
<dbReference type="WBParaSite" id="PS1159_v2.g19091.t1">
    <property type="protein sequence ID" value="PS1159_v2.g19091.t1"/>
    <property type="gene ID" value="PS1159_v2.g19091"/>
</dbReference>